<evidence type="ECO:0000256" key="2">
    <source>
        <dbReference type="ARBA" id="ARBA00022670"/>
    </source>
</evidence>
<dbReference type="InterPro" id="IPR001316">
    <property type="entry name" value="Pept_S1A_streptogrisin"/>
</dbReference>
<dbReference type="InterPro" id="IPR043504">
    <property type="entry name" value="Peptidase_S1_PA_chymotrypsin"/>
</dbReference>
<dbReference type="Gene3D" id="2.40.10.10">
    <property type="entry name" value="Trypsin-like serine proteases"/>
    <property type="match status" value="2"/>
</dbReference>
<evidence type="ECO:0000313" key="10">
    <source>
        <dbReference type="EMBL" id="GAA3543865.1"/>
    </source>
</evidence>
<evidence type="ECO:0000256" key="7">
    <source>
        <dbReference type="ARBA" id="ARBA00023157"/>
    </source>
</evidence>
<evidence type="ECO:0000313" key="11">
    <source>
        <dbReference type="Proteomes" id="UP001500689"/>
    </source>
</evidence>
<gene>
    <name evidence="10" type="ORF">GCM10022222_29410</name>
</gene>
<evidence type="ECO:0000256" key="4">
    <source>
        <dbReference type="ARBA" id="ARBA00022801"/>
    </source>
</evidence>
<name>A0ABP6W2U4_9PSEU</name>
<proteinExistence type="inferred from homology"/>
<dbReference type="PRINTS" id="PR00861">
    <property type="entry name" value="ALYTICPTASE"/>
</dbReference>
<dbReference type="Pfam" id="PF02983">
    <property type="entry name" value="Pro_Al_protease"/>
    <property type="match status" value="1"/>
</dbReference>
<keyword evidence="4" id="KW-0378">Hydrolase</keyword>
<dbReference type="CDD" id="cd21112">
    <property type="entry name" value="alphaLP-like"/>
    <property type="match status" value="1"/>
</dbReference>
<keyword evidence="3 8" id="KW-0732">Signal</keyword>
<feature type="signal peptide" evidence="8">
    <location>
        <begin position="1"/>
        <end position="28"/>
    </location>
</feature>
<sequence length="327" mass="33283">MRTTRARIGALGVATLGALALGVTTVPAASAAAEPAAVLSSLGAATGGYYLDDAGKPVVTVLNNADAARAKSSGVATKVVQHSLGELTGVKQHLDSLGSVPNAGWGLDIANNQVIVDVYDATPAAQRAELLETVQQYGNLVRVEQHSGAMSLFIKGGEEISNGSGYCSNGFNVEKDGQKLLLSAGHCEVLGGGGPWNGGKTVGYKFPDEDNLLAENASGEGPSEVTDGTKITSFADAVVGEKMKRDGRTSGVTSGEVTKIDYTFEAEGYTVYHEFCTTATSAGGDSGGPAYDGGKGLGTLSGGDSSTSCFFPATLSVQRYGVTLPQS</sequence>
<keyword evidence="11" id="KW-1185">Reference proteome</keyword>
<keyword evidence="6" id="KW-0865">Zymogen</keyword>
<comment type="similarity">
    <text evidence="1">Belongs to the peptidase S1 family.</text>
</comment>
<organism evidence="10 11">
    <name type="scientific">Amycolatopsis ultiminotia</name>
    <dbReference type="NCBI Taxonomy" id="543629"/>
    <lineage>
        <taxon>Bacteria</taxon>
        <taxon>Bacillati</taxon>
        <taxon>Actinomycetota</taxon>
        <taxon>Actinomycetes</taxon>
        <taxon>Pseudonocardiales</taxon>
        <taxon>Pseudonocardiaceae</taxon>
        <taxon>Amycolatopsis</taxon>
    </lineage>
</organism>
<evidence type="ECO:0000256" key="5">
    <source>
        <dbReference type="ARBA" id="ARBA00022825"/>
    </source>
</evidence>
<dbReference type="EMBL" id="BAAAZN010000005">
    <property type="protein sequence ID" value="GAA3543865.1"/>
    <property type="molecule type" value="Genomic_DNA"/>
</dbReference>
<evidence type="ECO:0000256" key="6">
    <source>
        <dbReference type="ARBA" id="ARBA00023145"/>
    </source>
</evidence>
<protein>
    <submittedName>
        <fullName evidence="10">S1 family peptidase</fullName>
    </submittedName>
</protein>
<accession>A0ABP6W2U4</accession>
<dbReference type="SUPFAM" id="SSF50494">
    <property type="entry name" value="Trypsin-like serine proteases"/>
    <property type="match status" value="1"/>
</dbReference>
<dbReference type="RefSeq" id="WP_344859828.1">
    <property type="nucleotide sequence ID" value="NZ_BAAAZN010000005.1"/>
</dbReference>
<evidence type="ECO:0000256" key="3">
    <source>
        <dbReference type="ARBA" id="ARBA00022729"/>
    </source>
</evidence>
<keyword evidence="7" id="KW-1015">Disulfide bond</keyword>
<comment type="caution">
    <text evidence="10">The sequence shown here is derived from an EMBL/GenBank/DDBJ whole genome shotgun (WGS) entry which is preliminary data.</text>
</comment>
<feature type="chain" id="PRO_5047476445" evidence="8">
    <location>
        <begin position="29"/>
        <end position="327"/>
    </location>
</feature>
<dbReference type="Proteomes" id="UP001500689">
    <property type="component" value="Unassembled WGS sequence"/>
</dbReference>
<keyword evidence="5" id="KW-0720">Serine protease</keyword>
<feature type="domain" description="Peptidase S1A alpha-lytic prodomain" evidence="9">
    <location>
        <begin position="82"/>
        <end position="134"/>
    </location>
</feature>
<evidence type="ECO:0000259" key="9">
    <source>
        <dbReference type="Pfam" id="PF02983"/>
    </source>
</evidence>
<evidence type="ECO:0000256" key="8">
    <source>
        <dbReference type="SAM" id="SignalP"/>
    </source>
</evidence>
<reference evidence="11" key="1">
    <citation type="journal article" date="2019" name="Int. J. Syst. Evol. Microbiol.">
        <title>The Global Catalogue of Microorganisms (GCM) 10K type strain sequencing project: providing services to taxonomists for standard genome sequencing and annotation.</title>
        <authorList>
            <consortium name="The Broad Institute Genomics Platform"/>
            <consortium name="The Broad Institute Genome Sequencing Center for Infectious Disease"/>
            <person name="Wu L."/>
            <person name="Ma J."/>
        </authorList>
    </citation>
    <scope>NUCLEOTIDE SEQUENCE [LARGE SCALE GENOMIC DNA]</scope>
    <source>
        <strain evidence="11">JCM 16898</strain>
    </source>
</reference>
<evidence type="ECO:0000256" key="1">
    <source>
        <dbReference type="ARBA" id="ARBA00007664"/>
    </source>
</evidence>
<dbReference type="InterPro" id="IPR009003">
    <property type="entry name" value="Peptidase_S1_PA"/>
</dbReference>
<keyword evidence="2" id="KW-0645">Protease</keyword>
<dbReference type="InterPro" id="IPR004236">
    <property type="entry name" value="Pept_S1_alpha_lytic"/>
</dbReference>